<feature type="domain" description="Methyltransferase" evidence="3">
    <location>
        <begin position="48"/>
        <end position="145"/>
    </location>
</feature>
<gene>
    <name evidence="4" type="ORF">DFR76_101634</name>
</gene>
<keyword evidence="2 4" id="KW-0808">Transferase</keyword>
<dbReference type="PANTHER" id="PTHR43861">
    <property type="entry name" value="TRANS-ACONITATE 2-METHYLTRANSFERASE-RELATED"/>
    <property type="match status" value="1"/>
</dbReference>
<organism evidence="4 5">
    <name type="scientific">Nocardia pseudobrasiliensis</name>
    <dbReference type="NCBI Taxonomy" id="45979"/>
    <lineage>
        <taxon>Bacteria</taxon>
        <taxon>Bacillati</taxon>
        <taxon>Actinomycetota</taxon>
        <taxon>Actinomycetes</taxon>
        <taxon>Mycobacteriales</taxon>
        <taxon>Nocardiaceae</taxon>
        <taxon>Nocardia</taxon>
    </lineage>
</organism>
<dbReference type="Proteomes" id="UP000254869">
    <property type="component" value="Unassembled WGS sequence"/>
</dbReference>
<dbReference type="AlphaFoldDB" id="A0A370IEE1"/>
<evidence type="ECO:0000256" key="2">
    <source>
        <dbReference type="ARBA" id="ARBA00022679"/>
    </source>
</evidence>
<proteinExistence type="predicted"/>
<dbReference type="Pfam" id="PF13649">
    <property type="entry name" value="Methyltransf_25"/>
    <property type="match status" value="1"/>
</dbReference>
<keyword evidence="5" id="KW-1185">Reference proteome</keyword>
<dbReference type="SUPFAM" id="SSF53335">
    <property type="entry name" value="S-adenosyl-L-methionine-dependent methyltransferases"/>
    <property type="match status" value="1"/>
</dbReference>
<evidence type="ECO:0000259" key="3">
    <source>
        <dbReference type="Pfam" id="PF13649"/>
    </source>
</evidence>
<evidence type="ECO:0000313" key="4">
    <source>
        <dbReference type="EMBL" id="RDI69096.1"/>
    </source>
</evidence>
<dbReference type="CDD" id="cd02440">
    <property type="entry name" value="AdoMet_MTases"/>
    <property type="match status" value="1"/>
</dbReference>
<dbReference type="GO" id="GO:0008168">
    <property type="term" value="F:methyltransferase activity"/>
    <property type="evidence" value="ECO:0007669"/>
    <property type="project" value="UniProtKB-KW"/>
</dbReference>
<dbReference type="STRING" id="1210086.GCA_001613105_00488"/>
<dbReference type="Gene3D" id="3.40.50.150">
    <property type="entry name" value="Vaccinia Virus protein VP39"/>
    <property type="match status" value="1"/>
</dbReference>
<accession>A0A370IEE1</accession>
<reference evidence="4 5" key="1">
    <citation type="submission" date="2018-07" db="EMBL/GenBank/DDBJ databases">
        <title>Genomic Encyclopedia of Type Strains, Phase IV (KMG-IV): sequencing the most valuable type-strain genomes for metagenomic binning, comparative biology and taxonomic classification.</title>
        <authorList>
            <person name="Goeker M."/>
        </authorList>
    </citation>
    <scope>NUCLEOTIDE SEQUENCE [LARGE SCALE GENOMIC DNA]</scope>
    <source>
        <strain evidence="4 5">DSM 44290</strain>
    </source>
</reference>
<sequence>MTAHIGVSQVEIWDEWHSERDIRDRTRTQAELASRLSRSIGSFDGKAILDVGCGQGIDSIWFANMGANVCAFDLSTVAIDKAKRNAAAAGTQVKFSHFDIRNGKLPTFETNGFDGIFCNLSLHYFTDQITRILFSEIYLATKPGGAFAFTVKSDKDPYFGLGDKVADRMYERKGHIRHFFTVDYAYELLRDWSILGIDETIDTYQSDAPSAIISAVAVKRARKKIL</sequence>
<dbReference type="GO" id="GO:0032259">
    <property type="term" value="P:methylation"/>
    <property type="evidence" value="ECO:0007669"/>
    <property type="project" value="UniProtKB-KW"/>
</dbReference>
<dbReference type="RefSeq" id="WP_067991064.1">
    <property type="nucleotide sequence ID" value="NZ_QQBC01000001.1"/>
</dbReference>
<name>A0A370IEE1_9NOCA</name>
<dbReference type="EMBL" id="QQBC01000001">
    <property type="protein sequence ID" value="RDI69096.1"/>
    <property type="molecule type" value="Genomic_DNA"/>
</dbReference>
<keyword evidence="1 4" id="KW-0489">Methyltransferase</keyword>
<dbReference type="InterPro" id="IPR029063">
    <property type="entry name" value="SAM-dependent_MTases_sf"/>
</dbReference>
<protein>
    <submittedName>
        <fullName evidence="4">Methyltransferase family protein</fullName>
    </submittedName>
</protein>
<dbReference type="PANTHER" id="PTHR43861:SF1">
    <property type="entry name" value="TRANS-ACONITATE 2-METHYLTRANSFERASE"/>
    <property type="match status" value="1"/>
</dbReference>
<evidence type="ECO:0000256" key="1">
    <source>
        <dbReference type="ARBA" id="ARBA00022603"/>
    </source>
</evidence>
<comment type="caution">
    <text evidence="4">The sequence shown here is derived from an EMBL/GenBank/DDBJ whole genome shotgun (WGS) entry which is preliminary data.</text>
</comment>
<evidence type="ECO:0000313" key="5">
    <source>
        <dbReference type="Proteomes" id="UP000254869"/>
    </source>
</evidence>
<dbReference type="InterPro" id="IPR041698">
    <property type="entry name" value="Methyltransf_25"/>
</dbReference>